<keyword evidence="1" id="KW-1133">Transmembrane helix</keyword>
<evidence type="ECO:0000313" key="3">
    <source>
        <dbReference type="Proteomes" id="UP000783742"/>
    </source>
</evidence>
<proteinExistence type="predicted"/>
<gene>
    <name evidence="2" type="ORF">KQI68_08510</name>
</gene>
<dbReference type="RefSeq" id="WP_216549710.1">
    <property type="nucleotide sequence ID" value="NZ_JAHLQO010000005.1"/>
</dbReference>
<dbReference type="EMBL" id="JAHLQO010000005">
    <property type="protein sequence ID" value="MBU5669875.1"/>
    <property type="molecule type" value="Genomic_DNA"/>
</dbReference>
<accession>A0ABS6FI73</accession>
<keyword evidence="1" id="KW-0812">Transmembrane</keyword>
<evidence type="ECO:0000313" key="2">
    <source>
        <dbReference type="EMBL" id="MBU5669875.1"/>
    </source>
</evidence>
<feature type="transmembrane region" description="Helical" evidence="1">
    <location>
        <begin position="5"/>
        <end position="25"/>
    </location>
</feature>
<dbReference type="Proteomes" id="UP000783742">
    <property type="component" value="Unassembled WGS sequence"/>
</dbReference>
<organism evidence="2 3">
    <name type="scientific">Peptoniphilus ovalis</name>
    <dbReference type="NCBI Taxonomy" id="2841503"/>
    <lineage>
        <taxon>Bacteria</taxon>
        <taxon>Bacillati</taxon>
        <taxon>Bacillota</taxon>
        <taxon>Tissierellia</taxon>
        <taxon>Tissierellales</taxon>
        <taxon>Peptoniphilaceae</taxon>
        <taxon>Peptoniphilus</taxon>
    </lineage>
</organism>
<keyword evidence="3" id="KW-1185">Reference proteome</keyword>
<name>A0ABS6FI73_9FIRM</name>
<reference evidence="2 3" key="1">
    <citation type="submission" date="2021-06" db="EMBL/GenBank/DDBJ databases">
        <authorList>
            <person name="Sun Q."/>
            <person name="Li D."/>
        </authorList>
    </citation>
    <scope>NUCLEOTIDE SEQUENCE [LARGE SCALE GENOMIC DNA]</scope>
    <source>
        <strain evidence="2 3">MSJ-1</strain>
    </source>
</reference>
<comment type="caution">
    <text evidence="2">The sequence shown here is derived from an EMBL/GenBank/DDBJ whole genome shotgun (WGS) entry which is preliminary data.</text>
</comment>
<protein>
    <submittedName>
        <fullName evidence="2">Uncharacterized protein</fullName>
    </submittedName>
</protein>
<sequence>MQDKIIGYIIGFAIVVIIASIYHYFKYGNLKKLDYKSYAVMLIVSIVFTIIFKR</sequence>
<evidence type="ECO:0000256" key="1">
    <source>
        <dbReference type="SAM" id="Phobius"/>
    </source>
</evidence>
<feature type="transmembrane region" description="Helical" evidence="1">
    <location>
        <begin position="37"/>
        <end position="52"/>
    </location>
</feature>
<keyword evidence="1" id="KW-0472">Membrane</keyword>